<dbReference type="GO" id="GO:0015074">
    <property type="term" value="P:DNA integration"/>
    <property type="evidence" value="ECO:0007669"/>
    <property type="project" value="TreeGrafter"/>
</dbReference>
<evidence type="ECO:0000259" key="1">
    <source>
        <dbReference type="Pfam" id="PF17906"/>
    </source>
</evidence>
<sequence>MNAGKVHIRRCTLRYFYRGKTGAEATRIISKTYGDNIVSGRTRQDWFKRFESCDFDMNDKSRSGRPQTIRAEI</sequence>
<dbReference type="Proteomes" id="UP000053825">
    <property type="component" value="Unassembled WGS sequence"/>
</dbReference>
<dbReference type="GO" id="GO:0006303">
    <property type="term" value="P:double-strand break repair via nonhomologous end joining"/>
    <property type="evidence" value="ECO:0007669"/>
    <property type="project" value="TreeGrafter"/>
</dbReference>
<dbReference type="PANTHER" id="PTHR46060">
    <property type="entry name" value="MARINER MOS1 TRANSPOSASE-LIKE PROTEIN"/>
    <property type="match status" value="1"/>
</dbReference>
<dbReference type="Gene3D" id="1.10.10.1450">
    <property type="match status" value="1"/>
</dbReference>
<gene>
    <name evidence="2" type="ORF">WH47_08453</name>
</gene>
<dbReference type="GO" id="GO:0031297">
    <property type="term" value="P:replication fork processing"/>
    <property type="evidence" value="ECO:0007669"/>
    <property type="project" value="TreeGrafter"/>
</dbReference>
<reference evidence="2 3" key="1">
    <citation type="submission" date="2015-07" db="EMBL/GenBank/DDBJ databases">
        <title>The genome of Habropoda laboriosa.</title>
        <authorList>
            <person name="Pan H."/>
            <person name="Kapheim K."/>
        </authorList>
    </citation>
    <scope>NUCLEOTIDE SEQUENCE [LARGE SCALE GENOMIC DNA]</scope>
    <source>
        <strain evidence="2">0110345459</strain>
    </source>
</reference>
<keyword evidence="3" id="KW-1185">Reference proteome</keyword>
<name>A0A0L7QP78_9HYME</name>
<dbReference type="GO" id="GO:0032259">
    <property type="term" value="P:methylation"/>
    <property type="evidence" value="ECO:0007669"/>
    <property type="project" value="UniProtKB-KW"/>
</dbReference>
<accession>A0A0L7QP78</accession>
<dbReference type="GO" id="GO:0035861">
    <property type="term" value="C:site of double-strand break"/>
    <property type="evidence" value="ECO:0007669"/>
    <property type="project" value="TreeGrafter"/>
</dbReference>
<organism evidence="2 3">
    <name type="scientific">Habropoda laboriosa</name>
    <dbReference type="NCBI Taxonomy" id="597456"/>
    <lineage>
        <taxon>Eukaryota</taxon>
        <taxon>Metazoa</taxon>
        <taxon>Ecdysozoa</taxon>
        <taxon>Arthropoda</taxon>
        <taxon>Hexapoda</taxon>
        <taxon>Insecta</taxon>
        <taxon>Pterygota</taxon>
        <taxon>Neoptera</taxon>
        <taxon>Endopterygota</taxon>
        <taxon>Hymenoptera</taxon>
        <taxon>Apocrita</taxon>
        <taxon>Aculeata</taxon>
        <taxon>Apoidea</taxon>
        <taxon>Anthophila</taxon>
        <taxon>Apidae</taxon>
        <taxon>Habropoda</taxon>
    </lineage>
</organism>
<dbReference type="GO" id="GO:0042800">
    <property type="term" value="F:histone H3K4 methyltransferase activity"/>
    <property type="evidence" value="ECO:0007669"/>
    <property type="project" value="TreeGrafter"/>
</dbReference>
<dbReference type="GO" id="GO:0003697">
    <property type="term" value="F:single-stranded DNA binding"/>
    <property type="evidence" value="ECO:0007669"/>
    <property type="project" value="TreeGrafter"/>
</dbReference>
<dbReference type="GO" id="GO:0005634">
    <property type="term" value="C:nucleus"/>
    <property type="evidence" value="ECO:0007669"/>
    <property type="project" value="TreeGrafter"/>
</dbReference>
<dbReference type="InterPro" id="IPR052709">
    <property type="entry name" value="Transposase-MT_Hybrid"/>
</dbReference>
<keyword evidence="2" id="KW-0808">Transferase</keyword>
<dbReference type="InterPro" id="IPR041426">
    <property type="entry name" value="Mos1_HTH"/>
</dbReference>
<dbReference type="GO" id="GO:0046975">
    <property type="term" value="F:histone H3K36 methyltransferase activity"/>
    <property type="evidence" value="ECO:0007669"/>
    <property type="project" value="TreeGrafter"/>
</dbReference>
<proteinExistence type="predicted"/>
<dbReference type="GO" id="GO:0044547">
    <property type="term" value="F:DNA topoisomerase binding"/>
    <property type="evidence" value="ECO:0007669"/>
    <property type="project" value="TreeGrafter"/>
</dbReference>
<dbReference type="Pfam" id="PF17906">
    <property type="entry name" value="HTH_48"/>
    <property type="match status" value="1"/>
</dbReference>
<dbReference type="AlphaFoldDB" id="A0A0L7QP78"/>
<protein>
    <submittedName>
        <fullName evidence="2">Histone-lysine N-methyltransferase SETMAR</fullName>
    </submittedName>
</protein>
<dbReference type="GO" id="GO:0044774">
    <property type="term" value="P:mitotic DNA integrity checkpoint signaling"/>
    <property type="evidence" value="ECO:0007669"/>
    <property type="project" value="TreeGrafter"/>
</dbReference>
<evidence type="ECO:0000313" key="3">
    <source>
        <dbReference type="Proteomes" id="UP000053825"/>
    </source>
</evidence>
<dbReference type="GO" id="GO:0003690">
    <property type="term" value="F:double-stranded DNA binding"/>
    <property type="evidence" value="ECO:0007669"/>
    <property type="project" value="TreeGrafter"/>
</dbReference>
<dbReference type="GO" id="GO:0000793">
    <property type="term" value="C:condensed chromosome"/>
    <property type="evidence" value="ECO:0007669"/>
    <property type="project" value="TreeGrafter"/>
</dbReference>
<dbReference type="GO" id="GO:0000014">
    <property type="term" value="F:single-stranded DNA endodeoxyribonuclease activity"/>
    <property type="evidence" value="ECO:0007669"/>
    <property type="project" value="TreeGrafter"/>
</dbReference>
<evidence type="ECO:0000313" key="2">
    <source>
        <dbReference type="EMBL" id="KOC60438.1"/>
    </source>
</evidence>
<keyword evidence="2" id="KW-0489">Methyltransferase</keyword>
<dbReference type="EMBL" id="KQ414823">
    <property type="protein sequence ID" value="KOC60438.1"/>
    <property type="molecule type" value="Genomic_DNA"/>
</dbReference>
<feature type="domain" description="Mos1 transposase HTH" evidence="1">
    <location>
        <begin position="5"/>
        <end position="52"/>
    </location>
</feature>
<dbReference type="GO" id="GO:0000729">
    <property type="term" value="P:DNA double-strand break processing"/>
    <property type="evidence" value="ECO:0007669"/>
    <property type="project" value="TreeGrafter"/>
</dbReference>
<dbReference type="PANTHER" id="PTHR46060:SF2">
    <property type="entry name" value="HISTONE-LYSINE N-METHYLTRANSFERASE SETMAR"/>
    <property type="match status" value="1"/>
</dbReference>
<dbReference type="STRING" id="597456.A0A0L7QP78"/>